<dbReference type="GO" id="GO:0016491">
    <property type="term" value="F:oxidoreductase activity"/>
    <property type="evidence" value="ECO:0007669"/>
    <property type="project" value="InterPro"/>
</dbReference>
<dbReference type="InterPro" id="IPR015939">
    <property type="entry name" value="Fum_Rdtase/Succ_DH_flav-like_C"/>
</dbReference>
<accession>X1JPB2</accession>
<comment type="caution">
    <text evidence="2">The sequence shown here is derived from an EMBL/GenBank/DDBJ whole genome shotgun (WGS) entry which is preliminary data.</text>
</comment>
<dbReference type="SUPFAM" id="SSF46977">
    <property type="entry name" value="Succinate dehydrogenase/fumarate reductase flavoprotein C-terminal domain"/>
    <property type="match status" value="1"/>
</dbReference>
<reference evidence="2" key="1">
    <citation type="journal article" date="2014" name="Front. Microbiol.">
        <title>High frequency of phylogenetically diverse reductive dehalogenase-homologous genes in deep subseafloor sedimentary metagenomes.</title>
        <authorList>
            <person name="Kawai M."/>
            <person name="Futagami T."/>
            <person name="Toyoda A."/>
            <person name="Takaki Y."/>
            <person name="Nishi S."/>
            <person name="Hori S."/>
            <person name="Arai W."/>
            <person name="Tsubouchi T."/>
            <person name="Morono Y."/>
            <person name="Uchiyama I."/>
            <person name="Ito T."/>
            <person name="Fujiyama A."/>
            <person name="Inagaki F."/>
            <person name="Takami H."/>
        </authorList>
    </citation>
    <scope>NUCLEOTIDE SEQUENCE</scope>
    <source>
        <strain evidence="2">Expedition CK06-06</strain>
    </source>
</reference>
<organism evidence="2">
    <name type="scientific">marine sediment metagenome</name>
    <dbReference type="NCBI Taxonomy" id="412755"/>
    <lineage>
        <taxon>unclassified sequences</taxon>
        <taxon>metagenomes</taxon>
        <taxon>ecological metagenomes</taxon>
    </lineage>
</organism>
<evidence type="ECO:0000259" key="1">
    <source>
        <dbReference type="Pfam" id="PF02910"/>
    </source>
</evidence>
<dbReference type="Pfam" id="PF02910">
    <property type="entry name" value="Succ_DH_flav_C"/>
    <property type="match status" value="1"/>
</dbReference>
<feature type="non-terminal residue" evidence="2">
    <location>
        <position position="1"/>
    </location>
</feature>
<dbReference type="AlphaFoldDB" id="X1JPB2"/>
<dbReference type="EMBL" id="BARU01035138">
    <property type="protein sequence ID" value="GAH71628.1"/>
    <property type="molecule type" value="Genomic_DNA"/>
</dbReference>
<proteinExistence type="predicted"/>
<evidence type="ECO:0000313" key="2">
    <source>
        <dbReference type="EMBL" id="GAH71628.1"/>
    </source>
</evidence>
<protein>
    <recommendedName>
        <fullName evidence="1">Fumarate reductase/succinate dehydrogenase flavoprotein-like C-terminal domain-containing protein</fullName>
    </recommendedName>
</protein>
<dbReference type="InterPro" id="IPR037099">
    <property type="entry name" value="Fum_R/Succ_DH_flav-like_C_sf"/>
</dbReference>
<sequence>HYREDYPHRDDPNWLAWVLLKEEDGQMKAFKKPVPEKWWPDLSQPYAKRYPNRFPGE</sequence>
<feature type="domain" description="Fumarate reductase/succinate dehydrogenase flavoprotein-like C-terminal" evidence="1">
    <location>
        <begin position="1"/>
        <end position="37"/>
    </location>
</feature>
<gene>
    <name evidence="2" type="ORF">S03H2_55049</name>
</gene>
<name>X1JPB2_9ZZZZ</name>